<proteinExistence type="predicted"/>
<evidence type="ECO:0000313" key="1">
    <source>
        <dbReference type="EMBL" id="KAL3668079.1"/>
    </source>
</evidence>
<reference evidence="1 2" key="1">
    <citation type="submission" date="2024-09" db="EMBL/GenBank/DDBJ databases">
        <title>Genome sequencing and assembly of Phytophthora oleae, isolate VK10A, causative agent of rot of olive drupes.</title>
        <authorList>
            <person name="Conti Taguali S."/>
            <person name="Riolo M."/>
            <person name="La Spada F."/>
            <person name="Cacciola S.O."/>
            <person name="Dionisio G."/>
        </authorList>
    </citation>
    <scope>NUCLEOTIDE SEQUENCE [LARGE SCALE GENOMIC DNA]</scope>
    <source>
        <strain evidence="1 2">VK10A</strain>
    </source>
</reference>
<dbReference type="EMBL" id="JBIMZQ010000012">
    <property type="protein sequence ID" value="KAL3668079.1"/>
    <property type="molecule type" value="Genomic_DNA"/>
</dbReference>
<sequence>MTLSSRSIYTAWFEIDVADSSLHHCTCGKVYQQNLKSGYTNLLQHLKTAQKGYEALTNANGTLQPAITEFLNVDQKDSLNKWANWIIMKSLPPSF</sequence>
<comment type="caution">
    <text evidence="1">The sequence shown here is derived from an EMBL/GenBank/DDBJ whole genome shotgun (WGS) entry which is preliminary data.</text>
</comment>
<keyword evidence="2" id="KW-1185">Reference proteome</keyword>
<protein>
    <recommendedName>
        <fullName evidence="3">BED-type domain-containing protein</fullName>
    </recommendedName>
</protein>
<accession>A0ABD3FR26</accession>
<organism evidence="1 2">
    <name type="scientific">Phytophthora oleae</name>
    <dbReference type="NCBI Taxonomy" id="2107226"/>
    <lineage>
        <taxon>Eukaryota</taxon>
        <taxon>Sar</taxon>
        <taxon>Stramenopiles</taxon>
        <taxon>Oomycota</taxon>
        <taxon>Peronosporomycetes</taxon>
        <taxon>Peronosporales</taxon>
        <taxon>Peronosporaceae</taxon>
        <taxon>Phytophthora</taxon>
    </lineage>
</organism>
<dbReference type="Proteomes" id="UP001632037">
    <property type="component" value="Unassembled WGS sequence"/>
</dbReference>
<name>A0ABD3FR26_9STRA</name>
<evidence type="ECO:0008006" key="3">
    <source>
        <dbReference type="Google" id="ProtNLM"/>
    </source>
</evidence>
<evidence type="ECO:0000313" key="2">
    <source>
        <dbReference type="Proteomes" id="UP001632037"/>
    </source>
</evidence>
<dbReference type="AlphaFoldDB" id="A0ABD3FR26"/>
<gene>
    <name evidence="1" type="ORF">V7S43_006944</name>
</gene>